<protein>
    <submittedName>
        <fullName evidence="2">Uncharacterized protein</fullName>
    </submittedName>
</protein>
<gene>
    <name evidence="2" type="ORF">C9I49_27310</name>
</gene>
<keyword evidence="1" id="KW-0732">Signal</keyword>
<evidence type="ECO:0000313" key="2">
    <source>
        <dbReference type="EMBL" id="PWE38870.1"/>
    </source>
</evidence>
<evidence type="ECO:0000313" key="3">
    <source>
        <dbReference type="Proteomes" id="UP000245056"/>
    </source>
</evidence>
<evidence type="ECO:0000256" key="1">
    <source>
        <dbReference type="SAM" id="SignalP"/>
    </source>
</evidence>
<accession>A0A2U2D0B9</accession>
<organism evidence="2 3">
    <name type="scientific">Pseudomonas prosekii</name>
    <dbReference type="NCBI Taxonomy" id="1148509"/>
    <lineage>
        <taxon>Bacteria</taxon>
        <taxon>Pseudomonadati</taxon>
        <taxon>Pseudomonadota</taxon>
        <taxon>Gammaproteobacteria</taxon>
        <taxon>Pseudomonadales</taxon>
        <taxon>Pseudomonadaceae</taxon>
        <taxon>Pseudomonas</taxon>
    </lineage>
</organism>
<proteinExistence type="predicted"/>
<comment type="caution">
    <text evidence="2">The sequence shown here is derived from an EMBL/GenBank/DDBJ whole genome shotgun (WGS) entry which is preliminary data.</text>
</comment>
<feature type="signal peptide" evidence="1">
    <location>
        <begin position="1"/>
        <end position="23"/>
    </location>
</feature>
<name>A0A2U2D0B9_9PSED</name>
<reference evidence="2 3" key="1">
    <citation type="submission" date="2018-05" db="EMBL/GenBank/DDBJ databases">
        <title>Genome sequences of two Antarctic strains of Pseudomonas prosekii: insights into adaptation to extreme conditions.</title>
        <authorList>
            <person name="Snopkova K."/>
            <person name="Dufkova K."/>
            <person name="Cejkova D."/>
            <person name="Sedlacek I."/>
            <person name="Smajs D."/>
        </authorList>
    </citation>
    <scope>NUCLEOTIDE SEQUENCE [LARGE SCALE GENOMIC DNA]</scope>
    <source>
        <strain evidence="2 3">P2673</strain>
    </source>
</reference>
<dbReference type="OrthoDB" id="7017759at2"/>
<sequence length="84" mass="8646">MLRIMSPVMGAILLCAQSLPAMAADNASSANGGNAEQQLREQIEAKRDQLTGAANLAPATQNSVATMLDAPVETADAPAQVQQP</sequence>
<dbReference type="EMBL" id="QFAW01000067">
    <property type="protein sequence ID" value="PWE38870.1"/>
    <property type="molecule type" value="Genomic_DNA"/>
</dbReference>
<dbReference type="Proteomes" id="UP000245056">
    <property type="component" value="Unassembled WGS sequence"/>
</dbReference>
<feature type="chain" id="PRO_5015700414" evidence="1">
    <location>
        <begin position="24"/>
        <end position="84"/>
    </location>
</feature>
<dbReference type="AlphaFoldDB" id="A0A2U2D0B9"/>